<evidence type="ECO:0000256" key="5">
    <source>
        <dbReference type="RuleBase" id="RU362028"/>
    </source>
</evidence>
<dbReference type="CDD" id="cd00165">
    <property type="entry name" value="S4"/>
    <property type="match status" value="1"/>
</dbReference>
<dbReference type="Pfam" id="PF00849">
    <property type="entry name" value="PseudoU_synth_2"/>
    <property type="match status" value="1"/>
</dbReference>
<reference evidence="7" key="2">
    <citation type="journal article" date="2021" name="PeerJ">
        <title>Extensive microbial diversity within the chicken gut microbiome revealed by metagenomics and culture.</title>
        <authorList>
            <person name="Gilroy R."/>
            <person name="Ravi A."/>
            <person name="Getino M."/>
            <person name="Pursley I."/>
            <person name="Horton D.L."/>
            <person name="Alikhan N.F."/>
            <person name="Baker D."/>
            <person name="Gharbi K."/>
            <person name="Hall N."/>
            <person name="Watson M."/>
            <person name="Adriaenssens E.M."/>
            <person name="Foster-Nyarko E."/>
            <person name="Jarju S."/>
            <person name="Secka A."/>
            <person name="Antonio M."/>
            <person name="Oren A."/>
            <person name="Chaudhuri R.R."/>
            <person name="La Ragione R."/>
            <person name="Hildebrand F."/>
            <person name="Pallen M.J."/>
        </authorList>
    </citation>
    <scope>NUCLEOTIDE SEQUENCE</scope>
    <source>
        <strain evidence="7">10669</strain>
    </source>
</reference>
<accession>A0A9D1NJR8</accession>
<comment type="catalytic activity">
    <reaction evidence="5">
        <text>a uridine in RNA = a pseudouridine in RNA</text>
        <dbReference type="Rhea" id="RHEA:48348"/>
        <dbReference type="Rhea" id="RHEA-COMP:12068"/>
        <dbReference type="Rhea" id="RHEA-COMP:12069"/>
        <dbReference type="ChEBI" id="CHEBI:65314"/>
        <dbReference type="ChEBI" id="CHEBI:65315"/>
    </reaction>
</comment>
<dbReference type="InterPro" id="IPR020103">
    <property type="entry name" value="PsdUridine_synth_cat_dom_sf"/>
</dbReference>
<evidence type="ECO:0000313" key="7">
    <source>
        <dbReference type="EMBL" id="HIV04380.1"/>
    </source>
</evidence>
<dbReference type="InterPro" id="IPR006145">
    <property type="entry name" value="PsdUridine_synth_RsuA/RluA"/>
</dbReference>
<reference evidence="7" key="1">
    <citation type="submission" date="2020-10" db="EMBL/GenBank/DDBJ databases">
        <authorList>
            <person name="Gilroy R."/>
        </authorList>
    </citation>
    <scope>NUCLEOTIDE SEQUENCE</scope>
    <source>
        <strain evidence="7">10669</strain>
    </source>
</reference>
<dbReference type="Proteomes" id="UP000886812">
    <property type="component" value="Unassembled WGS sequence"/>
</dbReference>
<dbReference type="InterPro" id="IPR050188">
    <property type="entry name" value="RluA_PseudoU_synthase"/>
</dbReference>
<dbReference type="EC" id="5.4.99.-" evidence="5"/>
<organism evidence="7 8">
    <name type="scientific">Candidatus Spyradosoma merdigallinarum</name>
    <dbReference type="NCBI Taxonomy" id="2840950"/>
    <lineage>
        <taxon>Bacteria</taxon>
        <taxon>Pseudomonadati</taxon>
        <taxon>Verrucomicrobiota</taxon>
        <taxon>Opitutia</taxon>
        <taxon>Opitutia incertae sedis</taxon>
        <taxon>Candidatus Spyradosoma</taxon>
    </lineage>
</organism>
<dbReference type="InterPro" id="IPR036986">
    <property type="entry name" value="S4_RNA-bd_sf"/>
</dbReference>
<dbReference type="PROSITE" id="PS50889">
    <property type="entry name" value="S4"/>
    <property type="match status" value="1"/>
</dbReference>
<feature type="domain" description="Pseudouridine synthase RsuA/RluA-like" evidence="6">
    <location>
        <begin position="96"/>
        <end position="251"/>
    </location>
</feature>
<dbReference type="SUPFAM" id="SSF55174">
    <property type="entry name" value="Alpha-L RNA-binding motif"/>
    <property type="match status" value="1"/>
</dbReference>
<dbReference type="Gene3D" id="3.10.290.10">
    <property type="entry name" value="RNA-binding S4 domain"/>
    <property type="match status" value="1"/>
</dbReference>
<evidence type="ECO:0000256" key="2">
    <source>
        <dbReference type="ARBA" id="ARBA00023235"/>
    </source>
</evidence>
<dbReference type="NCBIfam" id="TIGR00005">
    <property type="entry name" value="rluA_subfam"/>
    <property type="match status" value="1"/>
</dbReference>
<evidence type="ECO:0000256" key="1">
    <source>
        <dbReference type="ARBA" id="ARBA00010876"/>
    </source>
</evidence>
<dbReference type="GO" id="GO:0009982">
    <property type="term" value="F:pseudouridine synthase activity"/>
    <property type="evidence" value="ECO:0007669"/>
    <property type="project" value="InterPro"/>
</dbReference>
<dbReference type="PANTHER" id="PTHR21600">
    <property type="entry name" value="MITOCHONDRIAL RNA PSEUDOURIDINE SYNTHASE"/>
    <property type="match status" value="1"/>
</dbReference>
<keyword evidence="4" id="KW-0694">RNA-binding</keyword>
<dbReference type="GO" id="GO:0000455">
    <property type="term" value="P:enzyme-directed rRNA pseudouridine synthesis"/>
    <property type="evidence" value="ECO:0007669"/>
    <property type="project" value="TreeGrafter"/>
</dbReference>
<protein>
    <recommendedName>
        <fullName evidence="5">Pseudouridine synthase</fullName>
        <ecNumber evidence="5">5.4.99.-</ecNumber>
    </recommendedName>
</protein>
<name>A0A9D1NJR8_9BACT</name>
<dbReference type="PROSITE" id="PS01129">
    <property type="entry name" value="PSI_RLU"/>
    <property type="match status" value="1"/>
</dbReference>
<evidence type="ECO:0000256" key="3">
    <source>
        <dbReference type="PIRSR" id="PIRSR606225-1"/>
    </source>
</evidence>
<gene>
    <name evidence="7" type="ORF">IAC75_04420</name>
</gene>
<dbReference type="GO" id="GO:0140098">
    <property type="term" value="F:catalytic activity, acting on RNA"/>
    <property type="evidence" value="ECO:0007669"/>
    <property type="project" value="UniProtKB-ARBA"/>
</dbReference>
<evidence type="ECO:0000259" key="6">
    <source>
        <dbReference type="Pfam" id="PF00849"/>
    </source>
</evidence>
<dbReference type="SUPFAM" id="SSF55120">
    <property type="entry name" value="Pseudouridine synthase"/>
    <property type="match status" value="1"/>
</dbReference>
<evidence type="ECO:0000256" key="4">
    <source>
        <dbReference type="PROSITE-ProRule" id="PRU00182"/>
    </source>
</evidence>
<dbReference type="PANTHER" id="PTHR21600:SF44">
    <property type="entry name" value="RIBOSOMAL LARGE SUBUNIT PSEUDOURIDINE SYNTHASE D"/>
    <property type="match status" value="1"/>
</dbReference>
<evidence type="ECO:0000313" key="8">
    <source>
        <dbReference type="Proteomes" id="UP000886812"/>
    </source>
</evidence>
<dbReference type="EMBL" id="DVOG01000118">
    <property type="protein sequence ID" value="HIV04380.1"/>
    <property type="molecule type" value="Genomic_DNA"/>
</dbReference>
<dbReference type="Gene3D" id="3.30.2350.10">
    <property type="entry name" value="Pseudouridine synthase"/>
    <property type="match status" value="1"/>
</dbReference>
<comment type="caution">
    <text evidence="7">The sequence shown here is derived from an EMBL/GenBank/DDBJ whole genome shotgun (WGS) entry which is preliminary data.</text>
</comment>
<dbReference type="AlphaFoldDB" id="A0A9D1NJR8"/>
<dbReference type="CDD" id="cd02869">
    <property type="entry name" value="PseudoU_synth_RluA_like"/>
    <property type="match status" value="1"/>
</dbReference>
<dbReference type="InterPro" id="IPR006224">
    <property type="entry name" value="PsdUridine_synth_RluA-like_CS"/>
</dbReference>
<proteinExistence type="inferred from homology"/>
<sequence>MAADTPDAPAISVRAVPAHCEGLRADKALAEMFPETSRSRLQKIFDAGGVTSGGKTLARKTVVSAGEEIAVAFPPDPETRLVPADIPLDVLYEDEHVIAVNKAPGIVTHPGAGTGDDTLVHALLHRTRGKLALAGGEARPGVVHRLDKETSGVILFAKTDAAYYALCEKFSAREADKQYLALTDGAPDLLAGSIREPIGRHPSVRTKMCVREDGKPARTDWTVEERFGAGAALVRCALHTGRTHQIRVHLAFIGHPILGDAVYGKSRSRHEGWPVPRVMLHAERLRIAHPITGAPLDLRAPLPPDFFNLAEFLRERFGSRVVRRG</sequence>
<dbReference type="GO" id="GO:0003723">
    <property type="term" value="F:RNA binding"/>
    <property type="evidence" value="ECO:0007669"/>
    <property type="project" value="UniProtKB-KW"/>
</dbReference>
<feature type="active site" evidence="3">
    <location>
        <position position="147"/>
    </location>
</feature>
<dbReference type="InterPro" id="IPR006225">
    <property type="entry name" value="PsdUridine_synth_RluC/D"/>
</dbReference>
<comment type="similarity">
    <text evidence="1 5">Belongs to the pseudouridine synthase RluA family.</text>
</comment>
<keyword evidence="2 5" id="KW-0413">Isomerase</keyword>
<comment type="function">
    <text evidence="5">Responsible for synthesis of pseudouridine from uracil.</text>
</comment>